<proteinExistence type="predicted"/>
<organism evidence="1 2">
    <name type="scientific">Brassica carinata</name>
    <name type="common">Ethiopian mustard</name>
    <name type="synonym">Abyssinian cabbage</name>
    <dbReference type="NCBI Taxonomy" id="52824"/>
    <lineage>
        <taxon>Eukaryota</taxon>
        <taxon>Viridiplantae</taxon>
        <taxon>Streptophyta</taxon>
        <taxon>Embryophyta</taxon>
        <taxon>Tracheophyta</taxon>
        <taxon>Spermatophyta</taxon>
        <taxon>Magnoliopsida</taxon>
        <taxon>eudicotyledons</taxon>
        <taxon>Gunneridae</taxon>
        <taxon>Pentapetalae</taxon>
        <taxon>rosids</taxon>
        <taxon>malvids</taxon>
        <taxon>Brassicales</taxon>
        <taxon>Brassicaceae</taxon>
        <taxon>Brassiceae</taxon>
        <taxon>Brassica</taxon>
    </lineage>
</organism>
<accession>A0A8X8AWN4</accession>
<reference evidence="1 2" key="1">
    <citation type="submission" date="2020-02" db="EMBL/GenBank/DDBJ databases">
        <authorList>
            <person name="Ma Q."/>
            <person name="Huang Y."/>
            <person name="Song X."/>
            <person name="Pei D."/>
        </authorList>
    </citation>
    <scope>NUCLEOTIDE SEQUENCE [LARGE SCALE GENOMIC DNA]</scope>
    <source>
        <strain evidence="1">Sxm20200214</strain>
        <tissue evidence="1">Leaf</tissue>
    </source>
</reference>
<name>A0A8X8AWN4_BRACI</name>
<gene>
    <name evidence="1" type="ORF">Bca52824_017757</name>
</gene>
<comment type="caution">
    <text evidence="1">The sequence shown here is derived from an EMBL/GenBank/DDBJ whole genome shotgun (WGS) entry which is preliminary data.</text>
</comment>
<dbReference type="AlphaFoldDB" id="A0A8X8AWN4"/>
<evidence type="ECO:0000313" key="1">
    <source>
        <dbReference type="EMBL" id="KAG2314635.1"/>
    </source>
</evidence>
<dbReference type="EMBL" id="JAAMPC010000004">
    <property type="protein sequence ID" value="KAG2314635.1"/>
    <property type="molecule type" value="Genomic_DNA"/>
</dbReference>
<keyword evidence="2" id="KW-1185">Reference proteome</keyword>
<protein>
    <submittedName>
        <fullName evidence="1">Uncharacterized protein</fullName>
    </submittedName>
</protein>
<evidence type="ECO:0000313" key="2">
    <source>
        <dbReference type="Proteomes" id="UP000886595"/>
    </source>
</evidence>
<dbReference type="Proteomes" id="UP000886595">
    <property type="component" value="Unassembled WGS sequence"/>
</dbReference>
<sequence>MVIVVFSKGAFSERQGEWRNSAKAIICGNFIGATQLEVKLEEDVSHIKRTMDSQNLSTCDAIWFISAYIIETKDFNRISPRFCFTI</sequence>
<dbReference type="OrthoDB" id="10545915at2759"/>